<protein>
    <submittedName>
        <fullName evidence="1">Uncharacterized protein</fullName>
    </submittedName>
</protein>
<keyword evidence="2" id="KW-1185">Reference proteome</keyword>
<evidence type="ECO:0000313" key="2">
    <source>
        <dbReference type="Proteomes" id="UP000619079"/>
    </source>
</evidence>
<organism evidence="1 2">
    <name type="scientific">Sedimentitalea arenosa</name>
    <dbReference type="NCBI Taxonomy" id="2798803"/>
    <lineage>
        <taxon>Bacteria</taxon>
        <taxon>Pseudomonadati</taxon>
        <taxon>Pseudomonadota</taxon>
        <taxon>Alphaproteobacteria</taxon>
        <taxon>Rhodobacterales</taxon>
        <taxon>Paracoccaceae</taxon>
        <taxon>Sedimentitalea</taxon>
    </lineage>
</organism>
<gene>
    <name evidence="1" type="ORF">JF290_16695</name>
</gene>
<name>A0A8J7LZZ8_9RHOB</name>
<comment type="caution">
    <text evidence="1">The sequence shown here is derived from an EMBL/GenBank/DDBJ whole genome shotgun (WGS) entry which is preliminary data.</text>
</comment>
<reference evidence="1" key="1">
    <citation type="submission" date="2020-12" db="EMBL/GenBank/DDBJ databases">
        <title>Sedimentitalea sp. nov., isolated from sand in Incheon.</title>
        <authorList>
            <person name="Kim W."/>
        </authorList>
    </citation>
    <scope>NUCLEOTIDE SEQUENCE</scope>
    <source>
        <strain evidence="1">CAU 1593</strain>
    </source>
</reference>
<dbReference type="EMBL" id="JAELVR010000012">
    <property type="protein sequence ID" value="MBJ6373166.1"/>
    <property type="molecule type" value="Genomic_DNA"/>
</dbReference>
<dbReference type="AlphaFoldDB" id="A0A8J7LZZ8"/>
<accession>A0A8J7LZZ8</accession>
<dbReference type="Proteomes" id="UP000619079">
    <property type="component" value="Unassembled WGS sequence"/>
</dbReference>
<dbReference type="RefSeq" id="WP_199026043.1">
    <property type="nucleotide sequence ID" value="NZ_JAELVR010000012.1"/>
</dbReference>
<evidence type="ECO:0000313" key="1">
    <source>
        <dbReference type="EMBL" id="MBJ6373166.1"/>
    </source>
</evidence>
<sequence length="90" mass="10142">MKGDARTDPKGLIEEAYRMPDVTASECRSIFLDWALSLPEGSDTRAILRQLIDRFATAQPEHPMTQVMQEGLTSVATPKRRGGWRARPRT</sequence>
<proteinExistence type="predicted"/>